<evidence type="ECO:0000256" key="1">
    <source>
        <dbReference type="SAM" id="MobiDB-lite"/>
    </source>
</evidence>
<evidence type="ECO:0000313" key="3">
    <source>
        <dbReference type="Proteomes" id="UP001154282"/>
    </source>
</evidence>
<accession>A0AAV0LG78</accession>
<feature type="region of interest" description="Disordered" evidence="1">
    <location>
        <begin position="17"/>
        <end position="36"/>
    </location>
</feature>
<keyword evidence="3" id="KW-1185">Reference proteome</keyword>
<name>A0AAV0LG78_9ROSI</name>
<gene>
    <name evidence="2" type="ORF">LITE_LOCUS23944</name>
</gene>
<sequence length="79" mass="8298">MKPLLVFPETPVDAHKISSQHSSFADSVSDEANSTAVNELQHTSFADSVSDEADSTAVNELQHASFADSVSDEADSTGS</sequence>
<protein>
    <submittedName>
        <fullName evidence="2">Uncharacterized protein</fullName>
    </submittedName>
</protein>
<proteinExistence type="predicted"/>
<dbReference type="EMBL" id="CAMGYJ010000006">
    <property type="protein sequence ID" value="CAI0433584.1"/>
    <property type="molecule type" value="Genomic_DNA"/>
</dbReference>
<reference evidence="2" key="1">
    <citation type="submission" date="2022-08" db="EMBL/GenBank/DDBJ databases">
        <authorList>
            <person name="Gutierrez-Valencia J."/>
        </authorList>
    </citation>
    <scope>NUCLEOTIDE SEQUENCE</scope>
</reference>
<evidence type="ECO:0000313" key="2">
    <source>
        <dbReference type="EMBL" id="CAI0433584.1"/>
    </source>
</evidence>
<dbReference type="AlphaFoldDB" id="A0AAV0LG78"/>
<organism evidence="2 3">
    <name type="scientific">Linum tenue</name>
    <dbReference type="NCBI Taxonomy" id="586396"/>
    <lineage>
        <taxon>Eukaryota</taxon>
        <taxon>Viridiplantae</taxon>
        <taxon>Streptophyta</taxon>
        <taxon>Embryophyta</taxon>
        <taxon>Tracheophyta</taxon>
        <taxon>Spermatophyta</taxon>
        <taxon>Magnoliopsida</taxon>
        <taxon>eudicotyledons</taxon>
        <taxon>Gunneridae</taxon>
        <taxon>Pentapetalae</taxon>
        <taxon>rosids</taxon>
        <taxon>fabids</taxon>
        <taxon>Malpighiales</taxon>
        <taxon>Linaceae</taxon>
        <taxon>Linum</taxon>
    </lineage>
</organism>
<dbReference type="Proteomes" id="UP001154282">
    <property type="component" value="Unassembled WGS sequence"/>
</dbReference>
<comment type="caution">
    <text evidence="2">The sequence shown here is derived from an EMBL/GenBank/DDBJ whole genome shotgun (WGS) entry which is preliminary data.</text>
</comment>